<organism evidence="1 2">
    <name type="scientific">Schistosoma margrebowiei</name>
    <dbReference type="NCBI Taxonomy" id="48269"/>
    <lineage>
        <taxon>Eukaryota</taxon>
        <taxon>Metazoa</taxon>
        <taxon>Spiralia</taxon>
        <taxon>Lophotrochozoa</taxon>
        <taxon>Platyhelminthes</taxon>
        <taxon>Trematoda</taxon>
        <taxon>Digenea</taxon>
        <taxon>Strigeidida</taxon>
        <taxon>Schistosomatoidea</taxon>
        <taxon>Schistosomatidae</taxon>
        <taxon>Schistosoma</taxon>
    </lineage>
</organism>
<name>A0A3P8C6U2_9TREM</name>
<dbReference type="Proteomes" id="UP000277204">
    <property type="component" value="Unassembled WGS sequence"/>
</dbReference>
<reference evidence="1 2" key="1">
    <citation type="submission" date="2018-11" db="EMBL/GenBank/DDBJ databases">
        <authorList>
            <consortium name="Pathogen Informatics"/>
        </authorList>
    </citation>
    <scope>NUCLEOTIDE SEQUENCE [LARGE SCALE GENOMIC DNA]</scope>
    <source>
        <strain evidence="1 2">Zambia</strain>
    </source>
</reference>
<sequence length="53" mass="5984">MFVGFWSSTLFDTGSSKHEPLLLVLFKYSRNILPILSFDSNLSLLTESLDSLC</sequence>
<dbReference type="AlphaFoldDB" id="A0A3P8C6U2"/>
<accession>A0A3P8C6U2</accession>
<evidence type="ECO:0000313" key="2">
    <source>
        <dbReference type="Proteomes" id="UP000277204"/>
    </source>
</evidence>
<protein>
    <submittedName>
        <fullName evidence="1">Uncharacterized protein</fullName>
    </submittedName>
</protein>
<gene>
    <name evidence="1" type="ORF">SMRZ_LOCUS8268</name>
</gene>
<dbReference type="EMBL" id="UZAI01003537">
    <property type="protein sequence ID" value="VDO80555.1"/>
    <property type="molecule type" value="Genomic_DNA"/>
</dbReference>
<keyword evidence="2" id="KW-1185">Reference proteome</keyword>
<evidence type="ECO:0000313" key="1">
    <source>
        <dbReference type="EMBL" id="VDO80555.1"/>
    </source>
</evidence>
<proteinExistence type="predicted"/>